<feature type="domain" description="PPM-type phosphatase" evidence="1">
    <location>
        <begin position="174"/>
        <end position="336"/>
    </location>
</feature>
<comment type="caution">
    <text evidence="3">The sequence shown here is derived from an EMBL/GenBank/DDBJ whole genome shotgun (WGS) entry which is preliminary data.</text>
</comment>
<dbReference type="InterPro" id="IPR001932">
    <property type="entry name" value="PPM-type_phosphatase-like_dom"/>
</dbReference>
<keyword evidence="4" id="KW-1185">Reference proteome</keyword>
<dbReference type="RefSeq" id="WP_379822280.1">
    <property type="nucleotide sequence ID" value="NZ_JBHUMD010000029.1"/>
</dbReference>
<dbReference type="EMBL" id="JBHUMD010000029">
    <property type="protein sequence ID" value="MFD2603479.1"/>
    <property type="molecule type" value="Genomic_DNA"/>
</dbReference>
<dbReference type="Pfam" id="PF13581">
    <property type="entry name" value="HATPase_c_2"/>
    <property type="match status" value="1"/>
</dbReference>
<evidence type="ECO:0000259" key="1">
    <source>
        <dbReference type="Pfam" id="PF07228"/>
    </source>
</evidence>
<evidence type="ECO:0000313" key="3">
    <source>
        <dbReference type="EMBL" id="MFD2603479.1"/>
    </source>
</evidence>
<dbReference type="PANTHER" id="PTHR35801">
    <property type="entry name" value="PHOSPHOSERINE PHOSPHATASE RSBX"/>
    <property type="match status" value="1"/>
</dbReference>
<dbReference type="InterPro" id="IPR036890">
    <property type="entry name" value="HATPase_C_sf"/>
</dbReference>
<sequence length="338" mass="37570">MDNSVFVSYKIEERSYVSFVKREIHNLTNAEGFSAQKIGEIDIIIAELTSNLIKFAKEGEMLYRIGADDNGVYFEVYCMDNGSGIKNLSRMMQDGMSSSETLGHGLGSIERLSDVSSIYTNANWGTIVYSKVYKEPYNRNKAKKEYELGSVQVCCPGEVVSGDGFAVKRVNGLTQFFMGDGLGHGVNAHEAVQTAIKAFNECTESSPTEILRYIHLNVKKTRGLVATVACLDLEAKRWTISGIGNISTSLYTGLSVKNYTPYNGILGLNIPRTINDSVMALDKYQMLIMHSDGLRTRWNLTDLPAILKYDPNIIAASIYKDNARYNDDMTIFAAKINM</sequence>
<dbReference type="Gene3D" id="3.60.40.10">
    <property type="entry name" value="PPM-type phosphatase domain"/>
    <property type="match status" value="1"/>
</dbReference>
<feature type="domain" description="Histidine kinase/HSP90-like ATPase" evidence="2">
    <location>
        <begin position="16"/>
        <end position="128"/>
    </location>
</feature>
<evidence type="ECO:0000313" key="4">
    <source>
        <dbReference type="Proteomes" id="UP001597480"/>
    </source>
</evidence>
<dbReference type="SUPFAM" id="SSF55874">
    <property type="entry name" value="ATPase domain of HSP90 chaperone/DNA topoisomerase II/histidine kinase"/>
    <property type="match status" value="1"/>
</dbReference>
<dbReference type="PANTHER" id="PTHR35801:SF1">
    <property type="entry name" value="PHOSPHOSERINE PHOSPHATASE RSBX"/>
    <property type="match status" value="1"/>
</dbReference>
<dbReference type="InterPro" id="IPR003594">
    <property type="entry name" value="HATPase_dom"/>
</dbReference>
<organism evidence="3 4">
    <name type="scientific">Flavobacterium suzhouense</name>
    <dbReference type="NCBI Taxonomy" id="1529638"/>
    <lineage>
        <taxon>Bacteria</taxon>
        <taxon>Pseudomonadati</taxon>
        <taxon>Bacteroidota</taxon>
        <taxon>Flavobacteriia</taxon>
        <taxon>Flavobacteriales</taxon>
        <taxon>Flavobacteriaceae</taxon>
        <taxon>Flavobacterium</taxon>
    </lineage>
</organism>
<reference evidence="4" key="1">
    <citation type="journal article" date="2019" name="Int. J. Syst. Evol. Microbiol.">
        <title>The Global Catalogue of Microorganisms (GCM) 10K type strain sequencing project: providing services to taxonomists for standard genome sequencing and annotation.</title>
        <authorList>
            <consortium name="The Broad Institute Genomics Platform"/>
            <consortium name="The Broad Institute Genome Sequencing Center for Infectious Disease"/>
            <person name="Wu L."/>
            <person name="Ma J."/>
        </authorList>
    </citation>
    <scope>NUCLEOTIDE SEQUENCE [LARGE SCALE GENOMIC DNA]</scope>
    <source>
        <strain evidence="4">KCTC 42107</strain>
    </source>
</reference>
<name>A0ABW5NZD5_9FLAO</name>
<accession>A0ABW5NZD5</accession>
<protein>
    <submittedName>
        <fullName evidence="3">SpoIIE family protein phosphatase</fullName>
    </submittedName>
</protein>
<dbReference type="Pfam" id="PF07228">
    <property type="entry name" value="SpoIIE"/>
    <property type="match status" value="1"/>
</dbReference>
<dbReference type="Proteomes" id="UP001597480">
    <property type="component" value="Unassembled WGS sequence"/>
</dbReference>
<dbReference type="SUPFAM" id="SSF81606">
    <property type="entry name" value="PP2C-like"/>
    <property type="match status" value="1"/>
</dbReference>
<dbReference type="InterPro" id="IPR039248">
    <property type="entry name" value="Ptase_RsbX"/>
</dbReference>
<gene>
    <name evidence="3" type="ORF">ACFSR3_15550</name>
</gene>
<proteinExistence type="predicted"/>
<dbReference type="InterPro" id="IPR036457">
    <property type="entry name" value="PPM-type-like_dom_sf"/>
</dbReference>
<evidence type="ECO:0000259" key="2">
    <source>
        <dbReference type="Pfam" id="PF13581"/>
    </source>
</evidence>
<dbReference type="Gene3D" id="3.30.565.10">
    <property type="entry name" value="Histidine kinase-like ATPase, C-terminal domain"/>
    <property type="match status" value="1"/>
</dbReference>